<dbReference type="Gene3D" id="3.30.950.30">
    <property type="entry name" value="Schlafen, AAA domain"/>
    <property type="match status" value="1"/>
</dbReference>
<dbReference type="Pfam" id="PF04326">
    <property type="entry name" value="SLFN_AlbA_2"/>
    <property type="match status" value="1"/>
</dbReference>
<gene>
    <name evidence="2" type="ORF">SAMN05216366_1122</name>
</gene>
<dbReference type="OrthoDB" id="9807907at2"/>
<dbReference type="GO" id="GO:0004386">
    <property type="term" value="F:helicase activity"/>
    <property type="evidence" value="ECO:0007669"/>
    <property type="project" value="UniProtKB-KW"/>
</dbReference>
<dbReference type="Gene3D" id="3.30.565.60">
    <property type="match status" value="1"/>
</dbReference>
<keyword evidence="2" id="KW-0547">Nucleotide-binding</keyword>
<keyword evidence="2" id="KW-0378">Hydrolase</keyword>
<protein>
    <submittedName>
        <fullName evidence="2">ATP-dependent DNA helicase RecG</fullName>
    </submittedName>
</protein>
<keyword evidence="2" id="KW-0067">ATP-binding</keyword>
<dbReference type="InterPro" id="IPR036388">
    <property type="entry name" value="WH-like_DNA-bd_sf"/>
</dbReference>
<organism evidence="2 3">
    <name type="scientific">Selenomonas ruminantium</name>
    <dbReference type="NCBI Taxonomy" id="971"/>
    <lineage>
        <taxon>Bacteria</taxon>
        <taxon>Bacillati</taxon>
        <taxon>Bacillota</taxon>
        <taxon>Negativicutes</taxon>
        <taxon>Selenomonadales</taxon>
        <taxon>Selenomonadaceae</taxon>
        <taxon>Selenomonas</taxon>
    </lineage>
</organism>
<sequence>MEFKESVTLELKQMVVPDLKKEVIAFANTNGGVIYVGIADDGTVIGIEDTDQAMLQVTSMIHDAIKPDLTMFVELDIIELEQKSVLKLTVQKGTHAPYYLQGKGIRPEGVFIRHGAATIPASEDAIRAMIVASDGERYENRRSLRQELTFTALQAFFAKKEIPLGEQQFMTLGLKNRDGIYTNLALLLSEECPHELKIAVFAGTAKTAPFQNRREFSGSLITQMQDAYAMLEQYNQLGAKFEGLLRVDQTDYPDVALREALLNTLIHREYSYSGSTIINIFHDRVEFVSLGGLVQGLNMDDLRLGVSECRNEKMAAIFYRLRLIEAYGTGIPKIFESYTDSGMVPKLEASDHAFRITLPNRNFNQQTSGAVVSEGKDDWLTLLQEKKNFTRQDVERVAGVSRSKANQLIKNMVDIGKATAQGNGKNRFYTMGQNI</sequence>
<dbReference type="EMBL" id="FNJQ01000012">
    <property type="protein sequence ID" value="SDP28339.1"/>
    <property type="molecule type" value="Genomic_DNA"/>
</dbReference>
<dbReference type="InterPro" id="IPR038475">
    <property type="entry name" value="RecG_C_sf"/>
</dbReference>
<reference evidence="2 3" key="1">
    <citation type="submission" date="2016-10" db="EMBL/GenBank/DDBJ databases">
        <authorList>
            <person name="de Groot N.N."/>
        </authorList>
    </citation>
    <scope>NUCLEOTIDE SEQUENCE [LARGE SCALE GENOMIC DNA]</scope>
    <source>
        <strain evidence="2 3">S137</strain>
    </source>
</reference>
<dbReference type="Pfam" id="PF13749">
    <property type="entry name" value="HATPase_c_4"/>
    <property type="match status" value="1"/>
</dbReference>
<evidence type="ECO:0000259" key="1">
    <source>
        <dbReference type="Pfam" id="PF04326"/>
    </source>
</evidence>
<accession>A0A1H0RGM5</accession>
<dbReference type="Gene3D" id="1.10.10.10">
    <property type="entry name" value="Winged helix-like DNA-binding domain superfamily/Winged helix DNA-binding domain"/>
    <property type="match status" value="1"/>
</dbReference>
<feature type="domain" description="Schlafen AlbA-2" evidence="1">
    <location>
        <begin position="1"/>
        <end position="121"/>
    </location>
</feature>
<dbReference type="RefSeq" id="WP_074572095.1">
    <property type="nucleotide sequence ID" value="NZ_FNJQ01000012.1"/>
</dbReference>
<dbReference type="AlphaFoldDB" id="A0A1H0RGM5"/>
<name>A0A1H0RGM5_SELRU</name>
<dbReference type="InterPro" id="IPR038461">
    <property type="entry name" value="Schlafen_AlbA_2_dom_sf"/>
</dbReference>
<dbReference type="PANTHER" id="PTHR30595:SF6">
    <property type="entry name" value="SCHLAFEN ALBA-2 DOMAIN-CONTAINING PROTEIN"/>
    <property type="match status" value="1"/>
</dbReference>
<dbReference type="InterPro" id="IPR007421">
    <property type="entry name" value="Schlafen_AlbA_2_dom"/>
</dbReference>
<dbReference type="Proteomes" id="UP000182412">
    <property type="component" value="Unassembled WGS sequence"/>
</dbReference>
<evidence type="ECO:0000313" key="2">
    <source>
        <dbReference type="EMBL" id="SDP28339.1"/>
    </source>
</evidence>
<keyword evidence="2" id="KW-0347">Helicase</keyword>
<proteinExistence type="predicted"/>
<evidence type="ECO:0000313" key="3">
    <source>
        <dbReference type="Proteomes" id="UP000182412"/>
    </source>
</evidence>
<dbReference type="PANTHER" id="PTHR30595">
    <property type="entry name" value="GLPR-RELATED TRANSCRIPTIONAL REPRESSOR"/>
    <property type="match status" value="1"/>
</dbReference>